<dbReference type="InterPro" id="IPR038731">
    <property type="entry name" value="RgtA/B/C-like"/>
</dbReference>
<dbReference type="InterPro" id="IPR050297">
    <property type="entry name" value="LipidA_mod_glycosyltrf_83"/>
</dbReference>
<keyword evidence="3" id="KW-0328">Glycosyltransferase</keyword>
<keyword evidence="7 8" id="KW-0472">Membrane</keyword>
<dbReference type="PANTHER" id="PTHR33908:SF3">
    <property type="entry name" value="UNDECAPRENYL PHOSPHATE-ALPHA-4-AMINO-4-DEOXY-L-ARABINOSE ARABINOSYL TRANSFERASE"/>
    <property type="match status" value="1"/>
</dbReference>
<dbReference type="PANTHER" id="PTHR33908">
    <property type="entry name" value="MANNOSYLTRANSFERASE YKCB-RELATED"/>
    <property type="match status" value="1"/>
</dbReference>
<reference evidence="10" key="1">
    <citation type="submission" date="2020-11" db="EMBL/GenBank/DDBJ databases">
        <title>Isolation and identification of active actinomycetes.</title>
        <authorList>
            <person name="Yu B."/>
        </authorList>
    </citation>
    <scope>NUCLEOTIDE SEQUENCE</scope>
    <source>
        <strain evidence="10">NEAU-YB345</strain>
    </source>
</reference>
<dbReference type="RefSeq" id="WP_196193125.1">
    <property type="nucleotide sequence ID" value="NZ_JADPRT010000003.1"/>
</dbReference>
<dbReference type="Pfam" id="PF13231">
    <property type="entry name" value="PMT_2"/>
    <property type="match status" value="1"/>
</dbReference>
<evidence type="ECO:0000256" key="3">
    <source>
        <dbReference type="ARBA" id="ARBA00022676"/>
    </source>
</evidence>
<dbReference type="EMBL" id="JADPRT010000003">
    <property type="protein sequence ID" value="MBF9067935.1"/>
    <property type="molecule type" value="Genomic_DNA"/>
</dbReference>
<evidence type="ECO:0000256" key="4">
    <source>
        <dbReference type="ARBA" id="ARBA00022679"/>
    </source>
</evidence>
<evidence type="ECO:0000259" key="9">
    <source>
        <dbReference type="Pfam" id="PF13231"/>
    </source>
</evidence>
<feature type="transmembrane region" description="Helical" evidence="8">
    <location>
        <begin position="139"/>
        <end position="157"/>
    </location>
</feature>
<gene>
    <name evidence="10" type="ORF">I2501_07760</name>
</gene>
<evidence type="ECO:0000256" key="1">
    <source>
        <dbReference type="ARBA" id="ARBA00004651"/>
    </source>
</evidence>
<dbReference type="GO" id="GO:0010041">
    <property type="term" value="P:response to iron(III) ion"/>
    <property type="evidence" value="ECO:0007669"/>
    <property type="project" value="TreeGrafter"/>
</dbReference>
<accession>A0A931B6R0</accession>
<comment type="caution">
    <text evidence="10">The sequence shown here is derived from an EMBL/GenBank/DDBJ whole genome shotgun (WGS) entry which is preliminary data.</text>
</comment>
<feature type="transmembrane region" description="Helical" evidence="8">
    <location>
        <begin position="177"/>
        <end position="197"/>
    </location>
</feature>
<evidence type="ECO:0000256" key="6">
    <source>
        <dbReference type="ARBA" id="ARBA00022989"/>
    </source>
</evidence>
<feature type="transmembrane region" description="Helical" evidence="8">
    <location>
        <begin position="309"/>
        <end position="328"/>
    </location>
</feature>
<evidence type="ECO:0000313" key="10">
    <source>
        <dbReference type="EMBL" id="MBF9067935.1"/>
    </source>
</evidence>
<feature type="transmembrane region" description="Helical" evidence="8">
    <location>
        <begin position="247"/>
        <end position="271"/>
    </location>
</feature>
<name>A0A931B6R0_9ACTN</name>
<feature type="transmembrane region" description="Helical" evidence="8">
    <location>
        <begin position="206"/>
        <end position="227"/>
    </location>
</feature>
<organism evidence="10 11">
    <name type="scientific">Streptacidiphilus fuscans</name>
    <dbReference type="NCBI Taxonomy" id="2789292"/>
    <lineage>
        <taxon>Bacteria</taxon>
        <taxon>Bacillati</taxon>
        <taxon>Actinomycetota</taxon>
        <taxon>Actinomycetes</taxon>
        <taxon>Kitasatosporales</taxon>
        <taxon>Streptomycetaceae</taxon>
        <taxon>Streptacidiphilus</taxon>
    </lineage>
</organism>
<keyword evidence="6 8" id="KW-1133">Transmembrane helix</keyword>
<dbReference type="GO" id="GO:0009103">
    <property type="term" value="P:lipopolysaccharide biosynthetic process"/>
    <property type="evidence" value="ECO:0007669"/>
    <property type="project" value="UniProtKB-ARBA"/>
</dbReference>
<proteinExistence type="predicted"/>
<keyword evidence="5 8" id="KW-0812">Transmembrane</keyword>
<evidence type="ECO:0000256" key="2">
    <source>
        <dbReference type="ARBA" id="ARBA00022475"/>
    </source>
</evidence>
<keyword evidence="2" id="KW-1003">Cell membrane</keyword>
<evidence type="ECO:0000313" key="11">
    <source>
        <dbReference type="Proteomes" id="UP000657385"/>
    </source>
</evidence>
<evidence type="ECO:0000256" key="8">
    <source>
        <dbReference type="SAM" id="Phobius"/>
    </source>
</evidence>
<comment type="subcellular location">
    <subcellularLocation>
        <location evidence="1">Cell membrane</location>
        <topology evidence="1">Multi-pass membrane protein</topology>
    </subcellularLocation>
</comment>
<feature type="transmembrane region" description="Helical" evidence="8">
    <location>
        <begin position="12"/>
        <end position="33"/>
    </location>
</feature>
<dbReference type="AlphaFoldDB" id="A0A931B6R0"/>
<keyword evidence="11" id="KW-1185">Reference proteome</keyword>
<feature type="transmembrane region" description="Helical" evidence="8">
    <location>
        <begin position="278"/>
        <end position="297"/>
    </location>
</feature>
<dbReference type="GO" id="GO:0005886">
    <property type="term" value="C:plasma membrane"/>
    <property type="evidence" value="ECO:0007669"/>
    <property type="project" value="UniProtKB-SubCell"/>
</dbReference>
<sequence>MPQSVRTLMGRRLLGPVWLLPVLVTLLTTLYRLGNPVMWQDELATISVVTRPAGKILATVQNVDAVHGLYYMAIHFWVTLAGDSPAALRLPSVLAMTAGAAFTALAAQRLFDYRAGLLAGLVYALVPAIGRYGQEARDYGMVVLASSLALLLLLRALERPTALRWLCYAGALALSGYSNLVSLAYLAGHAALVALALRREGGRARWIGFLGAGALAGLLLIPVVTLGEKQATRQISWIPKPTVRDLATLWPQILCSTGLVVALVAVVVLLGWRVRRRAELAVAVVMTLVPFVAVWALSYGSVSYVMPKYLFFLIPAVALLAGASLATLRLRYALPVALALAVVVIPDQRALHGTLSHNRYQYPTAAPFTALDYRAAADVVAAGYRAGDGIVYGYGYAQWWEIQTGVPYYLPSGDKPVDVFAGTTAEQRNDLWGITCPAPARCLGTEPRLWLVADGGHVVNPFTTVPKAEANVLRAHYHEVLRKLVSGLSVFLLTRVH</sequence>
<dbReference type="GO" id="GO:0016763">
    <property type="term" value="F:pentosyltransferase activity"/>
    <property type="evidence" value="ECO:0007669"/>
    <property type="project" value="TreeGrafter"/>
</dbReference>
<evidence type="ECO:0000256" key="5">
    <source>
        <dbReference type="ARBA" id="ARBA00022692"/>
    </source>
</evidence>
<evidence type="ECO:0000256" key="7">
    <source>
        <dbReference type="ARBA" id="ARBA00023136"/>
    </source>
</evidence>
<feature type="domain" description="Glycosyltransferase RgtA/B/C/D-like" evidence="9">
    <location>
        <begin position="73"/>
        <end position="223"/>
    </location>
</feature>
<protein>
    <submittedName>
        <fullName evidence="10">Glycosyltransferase family 39 protein</fullName>
    </submittedName>
</protein>
<dbReference type="Proteomes" id="UP000657385">
    <property type="component" value="Unassembled WGS sequence"/>
</dbReference>
<keyword evidence="4" id="KW-0808">Transferase</keyword>
<feature type="transmembrane region" description="Helical" evidence="8">
    <location>
        <begin position="113"/>
        <end position="132"/>
    </location>
</feature>